<dbReference type="EMBL" id="FN596017">
    <property type="protein sequence ID" value="CCB57286.1"/>
    <property type="molecule type" value="Genomic_DNA"/>
</dbReference>
<proteinExistence type="predicted"/>
<dbReference type="AlphaFoldDB" id="F6HRH8"/>
<dbReference type="HOGENOM" id="CLU_2927340_0_0_1"/>
<dbReference type="InParanoid" id="F6HRH8"/>
<dbReference type="STRING" id="29760.F6HRH8"/>
<gene>
    <name evidence="1" type="ORF">VIT_00s0231g00080</name>
</gene>
<keyword evidence="2" id="KW-1185">Reference proteome</keyword>
<name>F6HRH8_VITVI</name>
<accession>F6HRH8</accession>
<organism evidence="1 2">
    <name type="scientific">Vitis vinifera</name>
    <name type="common">Grape</name>
    <dbReference type="NCBI Taxonomy" id="29760"/>
    <lineage>
        <taxon>Eukaryota</taxon>
        <taxon>Viridiplantae</taxon>
        <taxon>Streptophyta</taxon>
        <taxon>Embryophyta</taxon>
        <taxon>Tracheophyta</taxon>
        <taxon>Spermatophyta</taxon>
        <taxon>Magnoliopsida</taxon>
        <taxon>eudicotyledons</taxon>
        <taxon>Gunneridae</taxon>
        <taxon>Pentapetalae</taxon>
        <taxon>rosids</taxon>
        <taxon>Vitales</taxon>
        <taxon>Vitaceae</taxon>
        <taxon>Viteae</taxon>
        <taxon>Vitis</taxon>
    </lineage>
</organism>
<evidence type="ECO:0000313" key="1">
    <source>
        <dbReference type="EMBL" id="CCB57286.1"/>
    </source>
</evidence>
<dbReference type="Proteomes" id="UP000009183">
    <property type="component" value="Unassembled WGS sequence, unordered"/>
</dbReference>
<reference evidence="2" key="1">
    <citation type="journal article" date="2007" name="Nature">
        <title>The grapevine genome sequence suggests ancestral hexaploidization in major angiosperm phyla.</title>
        <authorList>
            <consortium name="The French-Italian Public Consortium for Grapevine Genome Characterization."/>
            <person name="Jaillon O."/>
            <person name="Aury J.-M."/>
            <person name="Noel B."/>
            <person name="Policriti A."/>
            <person name="Clepet C."/>
            <person name="Casagrande A."/>
            <person name="Choisne N."/>
            <person name="Aubourg S."/>
            <person name="Vitulo N."/>
            <person name="Jubin C."/>
            <person name="Vezzi A."/>
            <person name="Legeai F."/>
            <person name="Hugueney P."/>
            <person name="Dasilva C."/>
            <person name="Horner D."/>
            <person name="Mica E."/>
            <person name="Jublot D."/>
            <person name="Poulain J."/>
            <person name="Bruyere C."/>
            <person name="Billault A."/>
            <person name="Segurens B."/>
            <person name="Gouyvenoux M."/>
            <person name="Ugarte E."/>
            <person name="Cattonaro F."/>
            <person name="Anthouard V."/>
            <person name="Vico V."/>
            <person name="Del Fabbro C."/>
            <person name="Alaux M."/>
            <person name="Di Gaspero G."/>
            <person name="Dumas V."/>
            <person name="Felice N."/>
            <person name="Paillard S."/>
            <person name="Juman I."/>
            <person name="Moroldo M."/>
            <person name="Scalabrin S."/>
            <person name="Canaguier A."/>
            <person name="Le Clainche I."/>
            <person name="Malacrida G."/>
            <person name="Durand E."/>
            <person name="Pesole G."/>
            <person name="Laucou V."/>
            <person name="Chatelet P."/>
            <person name="Merdinoglu D."/>
            <person name="Delledonne M."/>
            <person name="Pezzotti M."/>
            <person name="Lecharny A."/>
            <person name="Scarpelli C."/>
            <person name="Artiguenave F."/>
            <person name="Pe M.E."/>
            <person name="Valle G."/>
            <person name="Morgante M."/>
            <person name="Caboche M."/>
            <person name="Adam-Blondon A.-F."/>
            <person name="Weissenbach J."/>
            <person name="Quetier F."/>
            <person name="Wincker P."/>
        </authorList>
    </citation>
    <scope>NUCLEOTIDE SEQUENCE [LARGE SCALE GENOMIC DNA]</scope>
    <source>
        <strain evidence="2">cv. Pinot noir / PN40024</strain>
    </source>
</reference>
<protein>
    <submittedName>
        <fullName evidence="1">Uncharacterized protein</fullName>
    </submittedName>
</protein>
<dbReference type="PaxDb" id="29760-VIT_00s0231g00080.t01"/>
<evidence type="ECO:0000313" key="2">
    <source>
        <dbReference type="Proteomes" id="UP000009183"/>
    </source>
</evidence>
<sequence>MGLRGRWSGLHGSSVRVRILRRMRKDRDEVKTTWLGDEGEQCAAMHGSVLNMGCMLLPFQL</sequence>